<dbReference type="Gene3D" id="3.40.50.1820">
    <property type="entry name" value="alpha/beta hydrolase"/>
    <property type="match status" value="1"/>
</dbReference>
<dbReference type="AlphaFoldDB" id="A0A8J8NC75"/>
<dbReference type="CDD" id="cd00519">
    <property type="entry name" value="Lipase_3"/>
    <property type="match status" value="1"/>
</dbReference>
<organism evidence="2 3">
    <name type="scientific">Halteria grandinella</name>
    <dbReference type="NCBI Taxonomy" id="5974"/>
    <lineage>
        <taxon>Eukaryota</taxon>
        <taxon>Sar</taxon>
        <taxon>Alveolata</taxon>
        <taxon>Ciliophora</taxon>
        <taxon>Intramacronucleata</taxon>
        <taxon>Spirotrichea</taxon>
        <taxon>Stichotrichia</taxon>
        <taxon>Sporadotrichida</taxon>
        <taxon>Halteriidae</taxon>
        <taxon>Halteria</taxon>
    </lineage>
</organism>
<feature type="domain" description="Fungal lipase-type" evidence="1">
    <location>
        <begin position="71"/>
        <end position="208"/>
    </location>
</feature>
<dbReference type="Proteomes" id="UP000785679">
    <property type="component" value="Unassembled WGS sequence"/>
</dbReference>
<gene>
    <name evidence="2" type="ORF">FGO68_gene9883</name>
</gene>
<dbReference type="PANTHER" id="PTHR45856:SF25">
    <property type="entry name" value="FUNGAL LIPASE-LIKE DOMAIN-CONTAINING PROTEIN"/>
    <property type="match status" value="1"/>
</dbReference>
<dbReference type="SUPFAM" id="SSF53474">
    <property type="entry name" value="alpha/beta-Hydrolases"/>
    <property type="match status" value="1"/>
</dbReference>
<dbReference type="InterPro" id="IPR002921">
    <property type="entry name" value="Fungal_lipase-type"/>
</dbReference>
<evidence type="ECO:0000259" key="1">
    <source>
        <dbReference type="Pfam" id="PF01764"/>
    </source>
</evidence>
<dbReference type="InterPro" id="IPR051218">
    <property type="entry name" value="Sec_MonoDiacylglyc_Lipase"/>
</dbReference>
<dbReference type="InterPro" id="IPR029058">
    <property type="entry name" value="AB_hydrolase_fold"/>
</dbReference>
<comment type="caution">
    <text evidence="2">The sequence shown here is derived from an EMBL/GenBank/DDBJ whole genome shotgun (WGS) entry which is preliminary data.</text>
</comment>
<accession>A0A8J8NC75</accession>
<sequence length="297" mass="33563">MPGQTKIILQYEEHSFPISIDRTRLSFSQLQPRHRLPCHVLLRCDLLQQGHRGQLDTFGVVGYNSRDNEIVVAFRGTNGADFMNWMTNIVYYRVQYADVANTQVHSGFYTAYSSVSYTMLKALRALIAKYPNASILLTGHSLGGALATFAALDLKRELHFSNTINFYTFGSPRTGNQAFTNYVMQLYPGQYQRVTHYTDVVVQVPPRQMGFNHAGNEVWYYSNSFDGKTKVCENNPGSDESKNCADSYYLTTGIDAHLHYLGKAISGMCTLKGVRDQEQLARDTFDMFHPNNGTAQE</sequence>
<dbReference type="GO" id="GO:0006629">
    <property type="term" value="P:lipid metabolic process"/>
    <property type="evidence" value="ECO:0007669"/>
    <property type="project" value="InterPro"/>
</dbReference>
<name>A0A8J8NC75_HALGN</name>
<dbReference type="Pfam" id="PF01764">
    <property type="entry name" value="Lipase_3"/>
    <property type="match status" value="1"/>
</dbReference>
<dbReference type="PANTHER" id="PTHR45856">
    <property type="entry name" value="ALPHA/BETA-HYDROLASES SUPERFAMILY PROTEIN"/>
    <property type="match status" value="1"/>
</dbReference>
<dbReference type="OrthoDB" id="424277at2759"/>
<keyword evidence="3" id="KW-1185">Reference proteome</keyword>
<evidence type="ECO:0000313" key="2">
    <source>
        <dbReference type="EMBL" id="TNV72382.1"/>
    </source>
</evidence>
<protein>
    <recommendedName>
        <fullName evidence="1">Fungal lipase-type domain-containing protein</fullName>
    </recommendedName>
</protein>
<reference evidence="2" key="1">
    <citation type="submission" date="2019-06" db="EMBL/GenBank/DDBJ databases">
        <authorList>
            <person name="Zheng W."/>
        </authorList>
    </citation>
    <scope>NUCLEOTIDE SEQUENCE</scope>
    <source>
        <strain evidence="2">QDHG01</strain>
    </source>
</reference>
<dbReference type="EMBL" id="RRYP01022592">
    <property type="protein sequence ID" value="TNV72382.1"/>
    <property type="molecule type" value="Genomic_DNA"/>
</dbReference>
<proteinExistence type="predicted"/>
<evidence type="ECO:0000313" key="3">
    <source>
        <dbReference type="Proteomes" id="UP000785679"/>
    </source>
</evidence>